<dbReference type="PANTHER" id="PTHR33604:SF3">
    <property type="entry name" value="OSJNBA0004B13.7 PROTEIN"/>
    <property type="match status" value="1"/>
</dbReference>
<dbReference type="PANTHER" id="PTHR33604">
    <property type="entry name" value="OSJNBA0004B13.7 PROTEIN"/>
    <property type="match status" value="1"/>
</dbReference>
<accession>A0A5B0SI78</accession>
<proteinExistence type="predicted"/>
<gene>
    <name evidence="1" type="ORF">PGTUg99_024730</name>
</gene>
<protein>
    <submittedName>
        <fullName evidence="1">Uncharacterized protein</fullName>
    </submittedName>
</protein>
<dbReference type="AlphaFoldDB" id="A0A5B0SI78"/>
<evidence type="ECO:0000313" key="1">
    <source>
        <dbReference type="EMBL" id="KAA1137681.1"/>
    </source>
</evidence>
<evidence type="ECO:0000313" key="2">
    <source>
        <dbReference type="Proteomes" id="UP000325313"/>
    </source>
</evidence>
<name>A0A5B0SI78_PUCGR</name>
<comment type="caution">
    <text evidence="1">The sequence shown here is derived from an EMBL/GenBank/DDBJ whole genome shotgun (WGS) entry which is preliminary data.</text>
</comment>
<organism evidence="1 2">
    <name type="scientific">Puccinia graminis f. sp. tritici</name>
    <dbReference type="NCBI Taxonomy" id="56615"/>
    <lineage>
        <taxon>Eukaryota</taxon>
        <taxon>Fungi</taxon>
        <taxon>Dikarya</taxon>
        <taxon>Basidiomycota</taxon>
        <taxon>Pucciniomycotina</taxon>
        <taxon>Pucciniomycetes</taxon>
        <taxon>Pucciniales</taxon>
        <taxon>Pucciniaceae</taxon>
        <taxon>Puccinia</taxon>
    </lineage>
</organism>
<dbReference type="Proteomes" id="UP000325313">
    <property type="component" value="Unassembled WGS sequence"/>
</dbReference>
<dbReference type="EMBL" id="VDEP01000006">
    <property type="protein sequence ID" value="KAA1137681.1"/>
    <property type="molecule type" value="Genomic_DNA"/>
</dbReference>
<reference evidence="1 2" key="1">
    <citation type="submission" date="2019-05" db="EMBL/GenBank/DDBJ databases">
        <title>Emergence of the Ug99 lineage of the wheat stem rust pathogen through somatic hybridization.</title>
        <authorList>
            <person name="Li F."/>
            <person name="Upadhyaya N.M."/>
            <person name="Sperschneider J."/>
            <person name="Matny O."/>
            <person name="Nguyen-Phuc H."/>
            <person name="Mago R."/>
            <person name="Raley C."/>
            <person name="Miller M.E."/>
            <person name="Silverstein K.A.T."/>
            <person name="Henningsen E."/>
            <person name="Hirsch C.D."/>
            <person name="Visser B."/>
            <person name="Pretorius Z.A."/>
            <person name="Steffenson B.J."/>
            <person name="Schwessinger B."/>
            <person name="Dodds P.N."/>
            <person name="Figueroa M."/>
        </authorList>
    </citation>
    <scope>NUCLEOTIDE SEQUENCE [LARGE SCALE GENOMIC DNA]</scope>
    <source>
        <strain evidence="1 2">Ug99</strain>
    </source>
</reference>
<sequence>MNLVINMEQTADQPTRKLVEGFEWKHGSKTVRKRIIQGGLLPAVVESWYPSSAHDSYGVLLEDDVEVSGYYSGWLKFALLEYRYSGRPAGAIYGIYLYQIQAELTAAQAKREFAIPLKPLSRSHSLLDGLKRPPGSRHPARLPSLSSLTTFDLWAEPALSLSFLLLAIIHITIGERLNNISPSRIQDSLRQNIPSTRLKIGELTAQNSLNLSIQTNLTLDLHQLTVTTSKNRLGKTVEEKLLRWLVAQSANATLSSSSPIQIYEADNHGDQEPLLELNLLEPFILPLSYTLPSKHADDHPSPPPTQRTTIALRIHFRAPARLPPLLLTPALDLRVVIKDLDLRLSCSSGHSDLDLH</sequence>